<comment type="subcellular location">
    <subcellularLocation>
        <location evidence="1">Cell membrane</location>
        <topology evidence="1">Multi-pass membrane protein</topology>
    </subcellularLocation>
</comment>
<evidence type="ECO:0000256" key="6">
    <source>
        <dbReference type="ARBA" id="ARBA00023136"/>
    </source>
</evidence>
<dbReference type="SUPFAM" id="SSF90123">
    <property type="entry name" value="ABC transporter transmembrane region"/>
    <property type="match status" value="2"/>
</dbReference>
<dbReference type="InterPro" id="IPR014223">
    <property type="entry name" value="ABC_CydC/D"/>
</dbReference>
<dbReference type="GO" id="GO:0005524">
    <property type="term" value="F:ATP binding"/>
    <property type="evidence" value="ECO:0007669"/>
    <property type="project" value="UniProtKB-KW"/>
</dbReference>
<dbReference type="GO" id="GO:0005886">
    <property type="term" value="C:plasma membrane"/>
    <property type="evidence" value="ECO:0007669"/>
    <property type="project" value="UniProtKB-SubCell"/>
</dbReference>
<feature type="transmembrane region" description="Helical" evidence="7">
    <location>
        <begin position="776"/>
        <end position="796"/>
    </location>
</feature>
<feature type="transmembrane region" description="Helical" evidence="7">
    <location>
        <begin position="169"/>
        <end position="191"/>
    </location>
</feature>
<feature type="transmembrane region" description="Helical" evidence="7">
    <location>
        <begin position="802"/>
        <end position="823"/>
    </location>
</feature>
<keyword evidence="6 7" id="KW-0472">Membrane</keyword>
<protein>
    <submittedName>
        <fullName evidence="10">Thiol reductant ABC exporter subunit CydC</fullName>
    </submittedName>
</protein>
<evidence type="ECO:0000256" key="4">
    <source>
        <dbReference type="ARBA" id="ARBA00022840"/>
    </source>
</evidence>
<dbReference type="InterPro" id="IPR003439">
    <property type="entry name" value="ABC_transporter-like_ATP-bd"/>
</dbReference>
<feature type="transmembrane region" description="Helical" evidence="7">
    <location>
        <begin position="21"/>
        <end position="51"/>
    </location>
</feature>
<dbReference type="InterPro" id="IPR039421">
    <property type="entry name" value="Type_1_exporter"/>
</dbReference>
<dbReference type="Pfam" id="PF00005">
    <property type="entry name" value="ABC_tran"/>
    <property type="match status" value="2"/>
</dbReference>
<dbReference type="PROSITE" id="PS00211">
    <property type="entry name" value="ABC_TRANSPORTER_1"/>
    <property type="match status" value="1"/>
</dbReference>
<dbReference type="EMBL" id="CP061539">
    <property type="protein sequence ID" value="QNV38885.1"/>
    <property type="molecule type" value="Genomic_DNA"/>
</dbReference>
<dbReference type="GO" id="GO:0034775">
    <property type="term" value="P:glutathione transmembrane transport"/>
    <property type="evidence" value="ECO:0007669"/>
    <property type="project" value="InterPro"/>
</dbReference>
<dbReference type="GO" id="GO:0034040">
    <property type="term" value="F:ATPase-coupled lipid transmembrane transporter activity"/>
    <property type="evidence" value="ECO:0007669"/>
    <property type="project" value="TreeGrafter"/>
</dbReference>
<dbReference type="InterPro" id="IPR003593">
    <property type="entry name" value="AAA+_ATPase"/>
</dbReference>
<feature type="domain" description="ABC transmembrane type-1" evidence="9">
    <location>
        <begin position="662"/>
        <end position="904"/>
    </location>
</feature>
<evidence type="ECO:0000313" key="10">
    <source>
        <dbReference type="EMBL" id="QNV38885.1"/>
    </source>
</evidence>
<feature type="transmembrane region" description="Helical" evidence="7">
    <location>
        <begin position="661"/>
        <end position="687"/>
    </location>
</feature>
<evidence type="ECO:0000256" key="2">
    <source>
        <dbReference type="ARBA" id="ARBA00022692"/>
    </source>
</evidence>
<keyword evidence="3" id="KW-0547">Nucleotide-binding</keyword>
<proteinExistence type="predicted"/>
<dbReference type="GO" id="GO:0140359">
    <property type="term" value="F:ABC-type transporter activity"/>
    <property type="evidence" value="ECO:0007669"/>
    <property type="project" value="InterPro"/>
</dbReference>
<feature type="domain" description="ABC transporter" evidence="8">
    <location>
        <begin position="377"/>
        <end position="626"/>
    </location>
</feature>
<dbReference type="Gene3D" id="1.20.1560.10">
    <property type="entry name" value="ABC transporter type 1, transmembrane domain"/>
    <property type="match status" value="2"/>
</dbReference>
<dbReference type="Pfam" id="PF00664">
    <property type="entry name" value="ABC_membrane"/>
    <property type="match status" value="1"/>
</dbReference>
<keyword evidence="5 7" id="KW-1133">Transmembrane helix</keyword>
<evidence type="ECO:0000256" key="3">
    <source>
        <dbReference type="ARBA" id="ARBA00022741"/>
    </source>
</evidence>
<feature type="domain" description="ABC transporter" evidence="8">
    <location>
        <begin position="982"/>
        <end position="1198"/>
    </location>
</feature>
<sequence length="1198" mass="125867">MSVQGVAVSNRPPLGPAARRNLPILGVIACVKVAATVIFAGALGTAVAHLARFTYSHFFEGTTYATEYERQQAEFAGFGQAQISGIVPGAENLTTPGILLAIGIVAVLMRALVDWATTAFAARAAVGAKATLRSQLLERILITGGRDTPAGAGATGVLLARGLGALDSYYTKTLTAVVSTAVIPVTVWLVVLVYDRLSALIIALTLPLIPLFMVLIGKTTKRDTADAQRDLHRLSDHIVELAKGLPVLIGLGRAEAQRKALTDLGVRYRDKTMQTLRSAFMSSLALELITTISVAIVAVFIGLRLVRGEMGLDVALMILLLAPECYQPLRDVGSAYHQSEDGIAALRSAQEIIDAPLPVASSEADKQKISGAPGSALTISDLTVKYPGRSASIGPVNFKVSRGSTLSVTGESGCGKSTILAAIAGLLPDGLVSTGSHHPVQVTGTITGVGEIVWVPQNPRFVASIAIGEVALYGGAGADALLDDADLDYRPFTQFLDAVGLTDVAHLAPESLSMGQQRRLAIARALARLNAAGGQPATVLVDEPTAHLDAEAALLVDAALSHLAQPQVCLIMVTHDENLAQRADGCLNAVSSAQWMFTENQGLRNRAEEPAFMLADRKNSVAEQTPIKADKSPSPDSAQRFSMRQSLRDFLLLAELHTGRAALSVLLSVLTAIFGIALTALSGWLIVRAAEQPAMMYLTLAVVGVRFFGIGRATWRYLERLVTHRLVLDASVNVRSKTWRALSTVALSARSLLRGEKVIDSLITDADELRDAAPRVLLPVATQVVVMVLAVTTTAVLTPGVWWVVAVAAVCSTLLVPWVVVTADARAESAERQTTARMLRFGVSAILAATDLKANALSSTAVKTQAELDARASTLAGRGALASGLGAALNTAIWWGSAVAVTALVWEPVRAGELRTPIAAIVILMCTAMIEVSNAHVEAARGWRGFATTVAALKATGATYSASELLESPATAELPASGPVDLEIDQISTRWQGMHQPVFENVSGRVQSGQWLGITGESGAGKTTALATLLGFLPVESGAIRINGTPAFSADLRGYAAWCPQEAHIFESTIAGNLALARSKDEAPTEAEMMRALTRVGLGEFVASLPEGLATQVGASGGYLSGGQRQRLAIARTLLVRSPLLLLDEPTAHLDAPSATALMDEVSAGTRGASHRDETAPAVVVVSHRAEDIARCDAVIKL</sequence>
<evidence type="ECO:0000256" key="5">
    <source>
        <dbReference type="ARBA" id="ARBA00022989"/>
    </source>
</evidence>
<gene>
    <name evidence="10" type="primary">cydC</name>
    <name evidence="10" type="ORF">IDM49_07325</name>
</gene>
<evidence type="ECO:0000259" key="8">
    <source>
        <dbReference type="PROSITE" id="PS50893"/>
    </source>
</evidence>
<dbReference type="PANTHER" id="PTHR24221:SF654">
    <property type="entry name" value="ATP-BINDING CASSETTE SUB-FAMILY B MEMBER 6"/>
    <property type="match status" value="1"/>
</dbReference>
<dbReference type="InterPro" id="IPR036640">
    <property type="entry name" value="ABC1_TM_sf"/>
</dbReference>
<evidence type="ECO:0000259" key="9">
    <source>
        <dbReference type="PROSITE" id="PS50929"/>
    </source>
</evidence>
<keyword evidence="2 7" id="KW-0812">Transmembrane</keyword>
<keyword evidence="4" id="KW-0067">ATP-binding</keyword>
<feature type="domain" description="ABC transmembrane type-1" evidence="9">
    <location>
        <begin position="33"/>
        <end position="341"/>
    </location>
</feature>
<dbReference type="PROSITE" id="PS50893">
    <property type="entry name" value="ABC_TRANSPORTER_2"/>
    <property type="match status" value="2"/>
</dbReference>
<reference evidence="10 11" key="1">
    <citation type="submission" date="2020-09" db="EMBL/GenBank/DDBJ databases">
        <title>Investigation of environmental microbes.</title>
        <authorList>
            <person name="Ou Y."/>
            <person name="Kang Q."/>
        </authorList>
    </citation>
    <scope>NUCLEOTIDE SEQUENCE [LARGE SCALE GENOMIC DNA]</scope>
    <source>
        <strain evidence="10 11">KJZ-14</strain>
    </source>
</reference>
<feature type="transmembrane region" description="Helical" evidence="7">
    <location>
        <begin position="93"/>
        <end position="113"/>
    </location>
</feature>
<dbReference type="AlphaFoldDB" id="A0A7H2BGT9"/>
<dbReference type="Gene3D" id="3.40.50.300">
    <property type="entry name" value="P-loop containing nucleotide triphosphate hydrolases"/>
    <property type="match status" value="2"/>
</dbReference>
<accession>A0A7H2BGT9</accession>
<dbReference type="PANTHER" id="PTHR24221">
    <property type="entry name" value="ATP-BINDING CASSETTE SUB-FAMILY B"/>
    <property type="match status" value="1"/>
</dbReference>
<organism evidence="10 11">
    <name type="scientific">Rothia terrae</name>
    <dbReference type="NCBI Taxonomy" id="396015"/>
    <lineage>
        <taxon>Bacteria</taxon>
        <taxon>Bacillati</taxon>
        <taxon>Actinomycetota</taxon>
        <taxon>Actinomycetes</taxon>
        <taxon>Micrococcales</taxon>
        <taxon>Micrococcaceae</taxon>
        <taxon>Rothia</taxon>
    </lineage>
</organism>
<feature type="transmembrane region" description="Helical" evidence="7">
    <location>
        <begin position="197"/>
        <end position="216"/>
    </location>
</feature>
<feature type="transmembrane region" description="Helical" evidence="7">
    <location>
        <begin position="880"/>
        <end position="906"/>
    </location>
</feature>
<dbReference type="KEGG" id="rter:IDM49_07325"/>
<dbReference type="SUPFAM" id="SSF52540">
    <property type="entry name" value="P-loop containing nucleoside triphosphate hydrolases"/>
    <property type="match status" value="2"/>
</dbReference>
<dbReference type="SMART" id="SM00382">
    <property type="entry name" value="AAA"/>
    <property type="match status" value="2"/>
</dbReference>
<dbReference type="InterPro" id="IPR027417">
    <property type="entry name" value="P-loop_NTPase"/>
</dbReference>
<dbReference type="NCBIfam" id="TIGR02868">
    <property type="entry name" value="CydC"/>
    <property type="match status" value="1"/>
</dbReference>
<keyword evidence="11" id="KW-1185">Reference proteome</keyword>
<evidence type="ECO:0000256" key="1">
    <source>
        <dbReference type="ARBA" id="ARBA00004651"/>
    </source>
</evidence>
<evidence type="ECO:0000313" key="11">
    <source>
        <dbReference type="Proteomes" id="UP000516404"/>
    </source>
</evidence>
<evidence type="ECO:0000256" key="7">
    <source>
        <dbReference type="SAM" id="Phobius"/>
    </source>
</evidence>
<feature type="transmembrane region" description="Helical" evidence="7">
    <location>
        <begin position="279"/>
        <end position="304"/>
    </location>
</feature>
<dbReference type="GO" id="GO:0016887">
    <property type="term" value="F:ATP hydrolysis activity"/>
    <property type="evidence" value="ECO:0007669"/>
    <property type="project" value="InterPro"/>
</dbReference>
<name>A0A7H2BGT9_9MICC</name>
<dbReference type="Proteomes" id="UP000516404">
    <property type="component" value="Chromosome"/>
</dbReference>
<dbReference type="GO" id="GO:0045454">
    <property type="term" value="P:cell redox homeostasis"/>
    <property type="evidence" value="ECO:0007669"/>
    <property type="project" value="InterPro"/>
</dbReference>
<dbReference type="CDD" id="cd18584">
    <property type="entry name" value="ABC_6TM_AarD_CydD"/>
    <property type="match status" value="1"/>
</dbReference>
<dbReference type="PROSITE" id="PS50929">
    <property type="entry name" value="ABC_TM1F"/>
    <property type="match status" value="2"/>
</dbReference>
<dbReference type="InterPro" id="IPR011527">
    <property type="entry name" value="ABC1_TM_dom"/>
</dbReference>
<dbReference type="InterPro" id="IPR017871">
    <property type="entry name" value="ABC_transporter-like_CS"/>
</dbReference>